<dbReference type="InterPro" id="IPR044800">
    <property type="entry name" value="LEC2-like"/>
</dbReference>
<keyword evidence="2" id="KW-0805">Transcription regulation</keyword>
<dbReference type="InterPro" id="IPR015300">
    <property type="entry name" value="DNA-bd_pseudobarrel_sf"/>
</dbReference>
<accession>A0A1D1ZI36</accession>
<dbReference type="InterPro" id="IPR003340">
    <property type="entry name" value="B3_DNA-bd"/>
</dbReference>
<comment type="subcellular location">
    <subcellularLocation>
        <location evidence="1">Nucleus</location>
    </subcellularLocation>
</comment>
<evidence type="ECO:0000313" key="8">
    <source>
        <dbReference type="EMBL" id="JAT66395.1"/>
    </source>
</evidence>
<feature type="region of interest" description="Disordered" evidence="6">
    <location>
        <begin position="60"/>
        <end position="101"/>
    </location>
</feature>
<dbReference type="FunFam" id="2.40.330.10:FF:000003">
    <property type="entry name" value="B3 domain-containing transcription factor FUS3"/>
    <property type="match status" value="1"/>
</dbReference>
<feature type="region of interest" description="Disordered" evidence="6">
    <location>
        <begin position="24"/>
        <end position="43"/>
    </location>
</feature>
<sequence length="307" mass="33649">MEGPWDGEDAFLACFLGSPLCPAAEAGRGKGEEPSRNPGDGARKALVDAGFLRVVQGFGPRRKKRSARQRRLVVERLSPSAPATLPSSKRGSPPSRSIAGSQSKGILRFLLQKELRKSDVGSLGRMVLPKKEAEAHLPVLIAREGIHISMEDMETSHMWTFKYRYWPNNKSRMYILENIGEFVKGHGLKLGDFVLLYRDDYRQRYVIRAKKASYHEVSSASAENAASKTSPGENHLVPDAEGCASYLDVYLSMADEMCLAMDATYAFSADFTVGLSNGMMDSSATLESVPSLGSIENLSLDDFSSSL</sequence>
<dbReference type="AlphaFoldDB" id="A0A1D1ZI36"/>
<protein>
    <submittedName>
        <fullName evidence="8">B3 domain-containing transcription factor FUS3</fullName>
    </submittedName>
</protein>
<dbReference type="SUPFAM" id="SSF101936">
    <property type="entry name" value="DNA-binding pseudobarrel domain"/>
    <property type="match status" value="1"/>
</dbReference>
<feature type="compositionally biased region" description="Low complexity" evidence="6">
    <location>
        <begin position="77"/>
        <end position="97"/>
    </location>
</feature>
<feature type="compositionally biased region" description="Basic residues" evidence="6">
    <location>
        <begin position="60"/>
        <end position="71"/>
    </location>
</feature>
<evidence type="ECO:0000256" key="3">
    <source>
        <dbReference type="ARBA" id="ARBA00023125"/>
    </source>
</evidence>
<organism evidence="8">
    <name type="scientific">Anthurium amnicola</name>
    <dbReference type="NCBI Taxonomy" id="1678845"/>
    <lineage>
        <taxon>Eukaryota</taxon>
        <taxon>Viridiplantae</taxon>
        <taxon>Streptophyta</taxon>
        <taxon>Embryophyta</taxon>
        <taxon>Tracheophyta</taxon>
        <taxon>Spermatophyta</taxon>
        <taxon>Magnoliopsida</taxon>
        <taxon>Liliopsida</taxon>
        <taxon>Araceae</taxon>
        <taxon>Pothoideae</taxon>
        <taxon>Potheae</taxon>
        <taxon>Anthurium</taxon>
    </lineage>
</organism>
<feature type="compositionally biased region" description="Basic and acidic residues" evidence="6">
    <location>
        <begin position="27"/>
        <end position="43"/>
    </location>
</feature>
<evidence type="ECO:0000256" key="5">
    <source>
        <dbReference type="ARBA" id="ARBA00023242"/>
    </source>
</evidence>
<dbReference type="PROSITE" id="PS50863">
    <property type="entry name" value="B3"/>
    <property type="match status" value="1"/>
</dbReference>
<dbReference type="GO" id="GO:0005634">
    <property type="term" value="C:nucleus"/>
    <property type="evidence" value="ECO:0007669"/>
    <property type="project" value="UniProtKB-SubCell"/>
</dbReference>
<dbReference type="EMBL" id="GDJX01001541">
    <property type="protein sequence ID" value="JAT66395.1"/>
    <property type="molecule type" value="Transcribed_RNA"/>
</dbReference>
<evidence type="ECO:0000256" key="1">
    <source>
        <dbReference type="ARBA" id="ARBA00004123"/>
    </source>
</evidence>
<feature type="domain" description="TF-B3" evidence="7">
    <location>
        <begin position="111"/>
        <end position="213"/>
    </location>
</feature>
<evidence type="ECO:0000256" key="6">
    <source>
        <dbReference type="SAM" id="MobiDB-lite"/>
    </source>
</evidence>
<dbReference type="CDD" id="cd10017">
    <property type="entry name" value="B3_DNA"/>
    <property type="match status" value="1"/>
</dbReference>
<evidence type="ECO:0000259" key="7">
    <source>
        <dbReference type="PROSITE" id="PS50863"/>
    </source>
</evidence>
<dbReference type="PANTHER" id="PTHR31140:SF73">
    <property type="entry name" value="B3 DOMAIN-CONTAINING TRANSCRIPTION FACTOR FUS3"/>
    <property type="match status" value="1"/>
</dbReference>
<name>A0A1D1ZI36_9ARAE</name>
<dbReference type="Pfam" id="PF02362">
    <property type="entry name" value="B3"/>
    <property type="match status" value="1"/>
</dbReference>
<keyword evidence="5" id="KW-0539">Nucleus</keyword>
<reference evidence="8" key="1">
    <citation type="submission" date="2015-07" db="EMBL/GenBank/DDBJ databases">
        <title>Transcriptome Assembly of Anthurium amnicola.</title>
        <authorList>
            <person name="Suzuki J."/>
        </authorList>
    </citation>
    <scope>NUCLEOTIDE SEQUENCE</scope>
</reference>
<evidence type="ECO:0000256" key="4">
    <source>
        <dbReference type="ARBA" id="ARBA00023163"/>
    </source>
</evidence>
<dbReference type="PANTHER" id="PTHR31140">
    <property type="entry name" value="B3 DOMAIN-CONTAINING TRANSCRIPTION FACTOR ABI3"/>
    <property type="match status" value="1"/>
</dbReference>
<dbReference type="GO" id="GO:0003700">
    <property type="term" value="F:DNA-binding transcription factor activity"/>
    <property type="evidence" value="ECO:0007669"/>
    <property type="project" value="InterPro"/>
</dbReference>
<dbReference type="Gene3D" id="2.40.330.10">
    <property type="entry name" value="DNA-binding pseudobarrel domain"/>
    <property type="match status" value="1"/>
</dbReference>
<evidence type="ECO:0000256" key="2">
    <source>
        <dbReference type="ARBA" id="ARBA00023015"/>
    </source>
</evidence>
<dbReference type="SMART" id="SM01019">
    <property type="entry name" value="B3"/>
    <property type="match status" value="1"/>
</dbReference>
<keyword evidence="3" id="KW-0238">DNA-binding</keyword>
<dbReference type="GO" id="GO:0003677">
    <property type="term" value="F:DNA binding"/>
    <property type="evidence" value="ECO:0007669"/>
    <property type="project" value="UniProtKB-KW"/>
</dbReference>
<proteinExistence type="predicted"/>
<keyword evidence="4" id="KW-0804">Transcription</keyword>
<gene>
    <name evidence="8" type="primary">FUS3_5</name>
    <name evidence="8" type="ORF">g.66207</name>
</gene>